<dbReference type="Proteomes" id="UP000772618">
    <property type="component" value="Unassembled WGS sequence"/>
</dbReference>
<evidence type="ECO:0000313" key="6">
    <source>
        <dbReference type="EMBL" id="MBT1703831.1"/>
    </source>
</evidence>
<comment type="caution">
    <text evidence="6">The sequence shown here is derived from an EMBL/GenBank/DDBJ whole genome shotgun (WGS) entry which is preliminary data.</text>
</comment>
<comment type="cofactor">
    <cofactor evidence="1">
        <name>FAD</name>
        <dbReference type="ChEBI" id="CHEBI:57692"/>
    </cofactor>
</comment>
<dbReference type="PANTHER" id="PTHR46496">
    <property type="match status" value="1"/>
</dbReference>
<dbReference type="RefSeq" id="WP_254153793.1">
    <property type="nucleotide sequence ID" value="NZ_JAHESD010000021.1"/>
</dbReference>
<keyword evidence="2" id="KW-0285">Flavoprotein</keyword>
<keyword evidence="4" id="KW-0560">Oxidoreductase</keyword>
<keyword evidence="7" id="KW-1185">Reference proteome</keyword>
<dbReference type="Gene3D" id="3.50.50.60">
    <property type="entry name" value="FAD/NAD(P)-binding domain"/>
    <property type="match status" value="1"/>
</dbReference>
<accession>A0ABS5VV07</accession>
<dbReference type="GO" id="GO:0004497">
    <property type="term" value="F:monooxygenase activity"/>
    <property type="evidence" value="ECO:0007669"/>
    <property type="project" value="UniProtKB-KW"/>
</dbReference>
<keyword evidence="3" id="KW-0274">FAD</keyword>
<dbReference type="EMBL" id="JAHESD010000021">
    <property type="protein sequence ID" value="MBT1703831.1"/>
    <property type="molecule type" value="Genomic_DNA"/>
</dbReference>
<reference evidence="6 7" key="1">
    <citation type="submission" date="2021-05" db="EMBL/GenBank/DDBJ databases">
        <title>A Polyphasic approach of four new species of the genus Ohtaekwangia: Ohtaekwangia histidinii sp. nov., Ohtaekwangia cretensis sp. nov., Ohtaekwangia indiensis sp. nov., Ohtaekwangia reichenbachii sp. nov. from diverse environment.</title>
        <authorList>
            <person name="Octaviana S."/>
        </authorList>
    </citation>
    <scope>NUCLEOTIDE SEQUENCE [LARGE SCALE GENOMIC DNA]</scope>
    <source>
        <strain evidence="6 7">PWU20</strain>
    </source>
</reference>
<keyword evidence="6" id="KW-0503">Monooxygenase</keyword>
<proteinExistence type="predicted"/>
<dbReference type="InterPro" id="IPR002938">
    <property type="entry name" value="FAD-bd"/>
</dbReference>
<feature type="domain" description="FAD-binding" evidence="5">
    <location>
        <begin position="8"/>
        <end position="318"/>
    </location>
</feature>
<dbReference type="SUPFAM" id="SSF51905">
    <property type="entry name" value="FAD/NAD(P)-binding domain"/>
    <property type="match status" value="1"/>
</dbReference>
<dbReference type="PANTHER" id="PTHR46496:SF1">
    <property type="entry name" value="ZEAXANTHIN EPOXIDASE, CHLOROPLASTIC"/>
    <property type="match status" value="1"/>
</dbReference>
<sequence>MAKSKTYAVVGGGIGGLTLAIALQKKGFNVLVYEQATAIKPLGAGLVLAANAIKAFAEIGIDTSILEAGKILKALRIKNTDGSVLAETDSEKLANKFGLVNNFAIHRADLHQILIHYLQPGTLRLNKGCVGFQQQPNGVTLEFHDGSTAFADYVIACDGIHSVIRKKLLPESETRYAGYTCWRAVIDNIPDTVDMTETTETWGRGCRFGIAPLRNNKLYWFACINAKKNDPLMRAMHIPDLLTFFSNFHSPVTDIIKHTQSSQLIWNDIIDIKPIKRFAFGNIVLLGDAAHATTPNMGQGACMAIEDAATLANYIEAAPSAEEAFTLFEKKRIKRTTDIVNKSWYIGKIAQLDHPLLVSIRNKILKLTPPKVAEKQVQELANVTFN</sequence>
<gene>
    <name evidence="6" type="ORF">KK060_11100</name>
</gene>
<evidence type="ECO:0000256" key="3">
    <source>
        <dbReference type="ARBA" id="ARBA00022827"/>
    </source>
</evidence>
<protein>
    <submittedName>
        <fullName evidence="6">FAD-dependent monooxygenase</fullName>
    </submittedName>
</protein>
<dbReference type="PRINTS" id="PR00420">
    <property type="entry name" value="RNGMNOXGNASE"/>
</dbReference>
<dbReference type="Pfam" id="PF01494">
    <property type="entry name" value="FAD_binding_3"/>
    <property type="match status" value="1"/>
</dbReference>
<evidence type="ECO:0000259" key="5">
    <source>
        <dbReference type="Pfam" id="PF01494"/>
    </source>
</evidence>
<dbReference type="NCBIfam" id="NF005243">
    <property type="entry name" value="PRK06753.1"/>
    <property type="match status" value="1"/>
</dbReference>
<organism evidence="6 7">
    <name type="scientific">Chryseosolibacter indicus</name>
    <dbReference type="NCBI Taxonomy" id="2782351"/>
    <lineage>
        <taxon>Bacteria</taxon>
        <taxon>Pseudomonadati</taxon>
        <taxon>Bacteroidota</taxon>
        <taxon>Cytophagia</taxon>
        <taxon>Cytophagales</taxon>
        <taxon>Chryseotaleaceae</taxon>
        <taxon>Chryseosolibacter</taxon>
    </lineage>
</organism>
<dbReference type="InterPro" id="IPR036188">
    <property type="entry name" value="FAD/NAD-bd_sf"/>
</dbReference>
<evidence type="ECO:0000256" key="2">
    <source>
        <dbReference type="ARBA" id="ARBA00022630"/>
    </source>
</evidence>
<dbReference type="SUPFAM" id="SSF54373">
    <property type="entry name" value="FAD-linked reductases, C-terminal domain"/>
    <property type="match status" value="1"/>
</dbReference>
<evidence type="ECO:0000256" key="4">
    <source>
        <dbReference type="ARBA" id="ARBA00023002"/>
    </source>
</evidence>
<evidence type="ECO:0000313" key="7">
    <source>
        <dbReference type="Proteomes" id="UP000772618"/>
    </source>
</evidence>
<name>A0ABS5VV07_9BACT</name>
<evidence type="ECO:0000256" key="1">
    <source>
        <dbReference type="ARBA" id="ARBA00001974"/>
    </source>
</evidence>